<dbReference type="EMBL" id="HACG01038625">
    <property type="protein sequence ID" value="CEK85490.1"/>
    <property type="molecule type" value="Transcribed_RNA"/>
</dbReference>
<feature type="non-terminal residue" evidence="1">
    <location>
        <position position="1"/>
    </location>
</feature>
<name>A0A0B7B079_9EUPU</name>
<gene>
    <name evidence="1" type="primary">ORF148468</name>
</gene>
<organism evidence="1">
    <name type="scientific">Arion vulgaris</name>
    <dbReference type="NCBI Taxonomy" id="1028688"/>
    <lineage>
        <taxon>Eukaryota</taxon>
        <taxon>Metazoa</taxon>
        <taxon>Spiralia</taxon>
        <taxon>Lophotrochozoa</taxon>
        <taxon>Mollusca</taxon>
        <taxon>Gastropoda</taxon>
        <taxon>Heterobranchia</taxon>
        <taxon>Euthyneura</taxon>
        <taxon>Panpulmonata</taxon>
        <taxon>Eupulmonata</taxon>
        <taxon>Stylommatophora</taxon>
        <taxon>Helicina</taxon>
        <taxon>Arionoidea</taxon>
        <taxon>Arionidae</taxon>
        <taxon>Arion</taxon>
    </lineage>
</organism>
<dbReference type="AlphaFoldDB" id="A0A0B7B079"/>
<reference evidence="1" key="1">
    <citation type="submission" date="2014-12" db="EMBL/GenBank/DDBJ databases">
        <title>Insight into the proteome of Arion vulgaris.</title>
        <authorList>
            <person name="Aradska J."/>
            <person name="Bulat T."/>
            <person name="Smidak R."/>
            <person name="Sarate P."/>
            <person name="Gangsoo J."/>
            <person name="Sialana F."/>
            <person name="Bilban M."/>
            <person name="Lubec G."/>
        </authorList>
    </citation>
    <scope>NUCLEOTIDE SEQUENCE</scope>
    <source>
        <tissue evidence="1">Skin</tissue>
    </source>
</reference>
<sequence>KNTPVNRTTRSIFEPTTFDLQDKVLNHLATETPYTTQLTRISSDSPMRPIKSDNMLLYNLWCFSVCKILVTRLYKFVSC</sequence>
<accession>A0A0B7B079</accession>
<protein>
    <submittedName>
        <fullName evidence="1">Uncharacterized protein</fullName>
    </submittedName>
</protein>
<evidence type="ECO:0000313" key="1">
    <source>
        <dbReference type="EMBL" id="CEK85490.1"/>
    </source>
</evidence>
<feature type="non-terminal residue" evidence="1">
    <location>
        <position position="79"/>
    </location>
</feature>
<proteinExistence type="predicted"/>